<evidence type="ECO:0000256" key="11">
    <source>
        <dbReference type="ARBA" id="ARBA00049191"/>
    </source>
</evidence>
<evidence type="ECO:0000313" key="15">
    <source>
        <dbReference type="Proteomes" id="UP001565243"/>
    </source>
</evidence>
<comment type="function">
    <text evidence="1">Involved in the biosynthesis of the siderophore enterobactin (enterochelin), which is a macrocyclic trimeric lactone of N-(2,3-dihydroxybenzoyl)-serine. The serine trilactone serves as a scaffolding for the three catechol functionalities that provide hexadentate coordination for the tightly ligated iron(2+) atoms. Plays an essential role in the assembly of the enterobactin by catalyzing the transfer of the 4'-phosphopantetheine (Ppant) moiety from coenzyme A to the apo-domains of both EntB (ArCP domain) and EntF (PCP domain) to yield their holo-forms which make them competent for the activation of 2,3-dihydroxybenzoate (DHB) and L-serine, respectively.</text>
</comment>
<keyword evidence="15" id="KW-1185">Reference proteome</keyword>
<evidence type="ECO:0000256" key="6">
    <source>
        <dbReference type="ARBA" id="ARBA00022679"/>
    </source>
</evidence>
<comment type="caution">
    <text evidence="14">The sequence shown here is derived from an EMBL/GenBank/DDBJ whole genome shotgun (WGS) entry which is preliminary data.</text>
</comment>
<keyword evidence="7" id="KW-0259">Enterobactin biosynthesis</keyword>
<evidence type="ECO:0000256" key="3">
    <source>
        <dbReference type="ARBA" id="ARBA00008342"/>
    </source>
</evidence>
<feature type="domain" description="4'-phosphopantetheinyl transferase" evidence="12">
    <location>
        <begin position="141"/>
        <end position="220"/>
    </location>
</feature>
<gene>
    <name evidence="14" type="ORF">AB6T85_19400</name>
</gene>
<comment type="catalytic activity">
    <reaction evidence="11">
        <text>apo-[peptidyl-carrier protein] + CoA = holo-[peptidyl-carrier protein] + adenosine 3',5'-bisphosphate + H(+)</text>
        <dbReference type="Rhea" id="RHEA:46228"/>
        <dbReference type="Rhea" id="RHEA-COMP:11479"/>
        <dbReference type="Rhea" id="RHEA-COMP:11480"/>
        <dbReference type="ChEBI" id="CHEBI:15378"/>
        <dbReference type="ChEBI" id="CHEBI:29999"/>
        <dbReference type="ChEBI" id="CHEBI:57287"/>
        <dbReference type="ChEBI" id="CHEBI:58343"/>
        <dbReference type="ChEBI" id="CHEBI:64479"/>
    </reaction>
</comment>
<comment type="similarity">
    <text evidence="3">Belongs to the P-Pant transferase superfamily. EntD family.</text>
</comment>
<dbReference type="RefSeq" id="WP_369896400.1">
    <property type="nucleotide sequence ID" value="NZ_JBGFFX010000014.1"/>
</dbReference>
<dbReference type="InterPro" id="IPR008278">
    <property type="entry name" value="4-PPantetheinyl_Trfase_dom"/>
</dbReference>
<evidence type="ECO:0000256" key="9">
    <source>
        <dbReference type="ARBA" id="ARBA00031996"/>
    </source>
</evidence>
<evidence type="ECO:0000256" key="7">
    <source>
        <dbReference type="ARBA" id="ARBA00023191"/>
    </source>
</evidence>
<feature type="domain" description="4'-phosphopantetheinyl transferase N-terminal" evidence="13">
    <location>
        <begin position="68"/>
        <end position="125"/>
    </location>
</feature>
<proteinExistence type="inferred from homology"/>
<evidence type="ECO:0000313" key="14">
    <source>
        <dbReference type="EMBL" id="MEY8772576.1"/>
    </source>
</evidence>
<dbReference type="Pfam" id="PF17837">
    <property type="entry name" value="4PPT_N"/>
    <property type="match status" value="1"/>
</dbReference>
<evidence type="ECO:0000256" key="4">
    <source>
        <dbReference type="ARBA" id="ARBA00011503"/>
    </source>
</evidence>
<dbReference type="InterPro" id="IPR041354">
    <property type="entry name" value="4PPT_N"/>
</dbReference>
<dbReference type="EMBL" id="JBGFFX010000014">
    <property type="protein sequence ID" value="MEY8772576.1"/>
    <property type="molecule type" value="Genomic_DNA"/>
</dbReference>
<reference evidence="14 15" key="1">
    <citation type="submission" date="2024-07" db="EMBL/GenBank/DDBJ databases">
        <authorList>
            <person name="Hebao G."/>
        </authorList>
    </citation>
    <scope>NUCLEOTIDE SEQUENCE [LARGE SCALE GENOMIC DNA]</scope>
    <source>
        <strain evidence="14 15">ACCC 02193</strain>
    </source>
</reference>
<accession>A0ABV4ECS2</accession>
<evidence type="ECO:0000256" key="10">
    <source>
        <dbReference type="ARBA" id="ARBA00049176"/>
    </source>
</evidence>
<dbReference type="PANTHER" id="PTHR38096:SF1">
    <property type="entry name" value="ENTEROBACTIN SYNTHASE COMPONENT D"/>
    <property type="match status" value="1"/>
</dbReference>
<evidence type="ECO:0000259" key="12">
    <source>
        <dbReference type="Pfam" id="PF01648"/>
    </source>
</evidence>
<evidence type="ECO:0000259" key="13">
    <source>
        <dbReference type="Pfam" id="PF17837"/>
    </source>
</evidence>
<evidence type="ECO:0000256" key="8">
    <source>
        <dbReference type="ARBA" id="ARBA00029894"/>
    </source>
</evidence>
<comment type="pathway">
    <text evidence="2">Siderophore biosynthesis; enterobactin biosynthesis.</text>
</comment>
<name>A0ABV4ECS2_9GAMM</name>
<keyword evidence="6 14" id="KW-0808">Transferase</keyword>
<dbReference type="Pfam" id="PF01648">
    <property type="entry name" value="ACPS"/>
    <property type="match status" value="1"/>
</dbReference>
<dbReference type="PANTHER" id="PTHR38096">
    <property type="entry name" value="ENTEROBACTIN SYNTHASE COMPONENT D"/>
    <property type="match status" value="1"/>
</dbReference>
<evidence type="ECO:0000256" key="5">
    <source>
        <dbReference type="ARBA" id="ARBA00019087"/>
    </source>
</evidence>
<organism evidence="14 15">
    <name type="scientific">Erwinia aeris</name>
    <dbReference type="NCBI Taxonomy" id="3239803"/>
    <lineage>
        <taxon>Bacteria</taxon>
        <taxon>Pseudomonadati</taxon>
        <taxon>Pseudomonadota</taxon>
        <taxon>Gammaproteobacteria</taxon>
        <taxon>Enterobacterales</taxon>
        <taxon>Erwiniaceae</taxon>
        <taxon>Erwinia</taxon>
    </lineage>
</organism>
<sequence>MRSDWLNRPAQSEPAILSGATLPKDRFLAAPVSSRLAEHPDVLLVQARYDLAYYSDQLFTDYRLPFPAHLNKAVAKRRAEYLASRLCVRAALRQFGFDDFLLTNDADRAPVWPEGIAGSLSHTRACISLLLADKVTGKQPGVDCEEIMRPEAAEEMREMIINEREHGILQSSGVPFATALTAAFSLKESLYKALFPLFRQFMHFNEAEIIACRAGLTNVTLRLNRALSPGFPVGTLFTGRVALAEGQLTSWVIVTQAANTPTGPY</sequence>
<evidence type="ECO:0000256" key="1">
    <source>
        <dbReference type="ARBA" id="ARBA00003937"/>
    </source>
</evidence>
<dbReference type="PRINTS" id="PR01399">
    <property type="entry name" value="ENTSNTHTASED"/>
</dbReference>
<evidence type="ECO:0000256" key="2">
    <source>
        <dbReference type="ARBA" id="ARBA00004993"/>
    </source>
</evidence>
<comment type="subunit">
    <text evidence="4">EntB, EntD, EntE, and EntF form a multienzyme complex called enterobactin synthase.</text>
</comment>
<dbReference type="SUPFAM" id="SSF56214">
    <property type="entry name" value="4'-phosphopantetheinyl transferase"/>
    <property type="match status" value="1"/>
</dbReference>
<dbReference type="Proteomes" id="UP001565243">
    <property type="component" value="Unassembled WGS sequence"/>
</dbReference>
<dbReference type="InterPro" id="IPR037143">
    <property type="entry name" value="4-PPantetheinyl_Trfase_dom_sf"/>
</dbReference>
<protein>
    <recommendedName>
        <fullName evidence="5">Enterobactin synthase component D</fullName>
    </recommendedName>
    <alternativeName>
        <fullName evidence="8">4'-phosphopantetheinyl transferase EntD</fullName>
    </alternativeName>
    <alternativeName>
        <fullName evidence="9">Enterochelin synthase D</fullName>
    </alternativeName>
</protein>
<dbReference type="InterPro" id="IPR003542">
    <property type="entry name" value="Enbac_synth_compD-like"/>
</dbReference>
<dbReference type="GO" id="GO:0016740">
    <property type="term" value="F:transferase activity"/>
    <property type="evidence" value="ECO:0007669"/>
    <property type="project" value="UniProtKB-KW"/>
</dbReference>
<comment type="catalytic activity">
    <reaction evidence="10">
        <text>apo-[aryl-carrier protein] + CoA = holo-[aryl-carrier protein] + adenosine 3',5'-bisphosphate + H(+)</text>
        <dbReference type="Rhea" id="RHEA:48404"/>
        <dbReference type="Rhea" id="RHEA-COMP:15903"/>
        <dbReference type="Rhea" id="RHEA-COMP:17557"/>
        <dbReference type="ChEBI" id="CHEBI:15378"/>
        <dbReference type="ChEBI" id="CHEBI:29999"/>
        <dbReference type="ChEBI" id="CHEBI:57287"/>
        <dbReference type="ChEBI" id="CHEBI:58343"/>
        <dbReference type="ChEBI" id="CHEBI:64479"/>
    </reaction>
</comment>